<evidence type="ECO:0000313" key="3">
    <source>
        <dbReference type="Proteomes" id="UP000224974"/>
    </source>
</evidence>
<dbReference type="Proteomes" id="UP000224974">
    <property type="component" value="Unassembled WGS sequence"/>
</dbReference>
<dbReference type="Gene3D" id="1.20.120.30">
    <property type="entry name" value="Aspartate receptor, ligand-binding domain"/>
    <property type="match status" value="1"/>
</dbReference>
<dbReference type="EMBL" id="PDDX01000001">
    <property type="protein sequence ID" value="PHI29953.1"/>
    <property type="molecule type" value="Genomic_DNA"/>
</dbReference>
<proteinExistence type="predicted"/>
<sequence length="272" mass="31039">MILQFLSRFFIKDNVETPRNLSKESIDMNKFDNVLEQLRPDSSVSYVAFVDMNSGMKLASVGMPKDSDALIDCSIRVMRAELKTINLLEVNDDVLDILITTDDEYQLLYPCRGMKDIFIYLVANRERANLALLKRNIADVEANLISTMYTYGDTQNHGFNVKSALDAHCRWRDKLIAIINGTDTETNLSELGMDDRCELGQWLHSVGQNQYGSMSEFQEIMKLHHDFHRCVQEVVDIYIAEGAGVAKCELAGNFQKKSAMVQEQIVRFFDNI</sequence>
<keyword evidence="3" id="KW-1185">Reference proteome</keyword>
<feature type="domain" description="Chemoreceptor zinc-binding" evidence="1">
    <location>
        <begin position="168"/>
        <end position="235"/>
    </location>
</feature>
<dbReference type="AlphaFoldDB" id="A0A2C6DMM6"/>
<evidence type="ECO:0000313" key="2">
    <source>
        <dbReference type="EMBL" id="PHI29953.1"/>
    </source>
</evidence>
<protein>
    <recommendedName>
        <fullName evidence="1">Chemoreceptor zinc-binding domain-containing protein</fullName>
    </recommendedName>
</protein>
<accession>A0A2C6DMM6</accession>
<dbReference type="STRING" id="1111728.GCA_000427805_01727"/>
<reference evidence="3" key="1">
    <citation type="submission" date="2017-09" db="EMBL/GenBank/DDBJ databases">
        <title>FDA dAtabase for Regulatory Grade micrObial Sequences (FDA-ARGOS): Supporting development and validation of Infectious Disease Dx tests.</title>
        <authorList>
            <person name="Minogue T."/>
            <person name="Wolcott M."/>
            <person name="Wasieloski L."/>
            <person name="Aguilar W."/>
            <person name="Moore D."/>
            <person name="Tallon L."/>
            <person name="Sadzewicz L."/>
            <person name="Ott S."/>
            <person name="Zhao X."/>
            <person name="Nagaraj S."/>
            <person name="Vavikolanu K."/>
            <person name="Aluvathingal J."/>
            <person name="Nadendla S."/>
            <person name="Sichtig H."/>
        </authorList>
    </citation>
    <scope>NUCLEOTIDE SEQUENCE [LARGE SCALE GENOMIC DNA]</scope>
    <source>
        <strain evidence="3">FDAARGOS_387</strain>
    </source>
</reference>
<gene>
    <name evidence="2" type="ORF">CRN84_11695</name>
</gene>
<dbReference type="InterPro" id="IPR025991">
    <property type="entry name" value="Chemoreceptor_zinc-bind_dom"/>
</dbReference>
<comment type="caution">
    <text evidence="2">The sequence shown here is derived from an EMBL/GenBank/DDBJ whole genome shotgun (WGS) entry which is preliminary data.</text>
</comment>
<dbReference type="OrthoDB" id="6433966at2"/>
<name>A0A2C6DMM6_9GAMM</name>
<organism evidence="2 3">
    <name type="scientific">Budvicia aquatica</name>
    <dbReference type="NCBI Taxonomy" id="82979"/>
    <lineage>
        <taxon>Bacteria</taxon>
        <taxon>Pseudomonadati</taxon>
        <taxon>Pseudomonadota</taxon>
        <taxon>Gammaproteobacteria</taxon>
        <taxon>Enterobacterales</taxon>
        <taxon>Budviciaceae</taxon>
        <taxon>Budvicia</taxon>
    </lineage>
</organism>
<evidence type="ECO:0000259" key="1">
    <source>
        <dbReference type="Pfam" id="PF13682"/>
    </source>
</evidence>
<dbReference type="Pfam" id="PF13682">
    <property type="entry name" value="CZB"/>
    <property type="match status" value="1"/>
</dbReference>